<name>A0ABC8M1R2_ERUVS</name>
<evidence type="ECO:0000256" key="1">
    <source>
        <dbReference type="SAM" id="MobiDB-lite"/>
    </source>
</evidence>
<organism evidence="3 4">
    <name type="scientific">Eruca vesicaria subsp. sativa</name>
    <name type="common">Garden rocket</name>
    <name type="synonym">Eruca sativa</name>
    <dbReference type="NCBI Taxonomy" id="29727"/>
    <lineage>
        <taxon>Eukaryota</taxon>
        <taxon>Viridiplantae</taxon>
        <taxon>Streptophyta</taxon>
        <taxon>Embryophyta</taxon>
        <taxon>Tracheophyta</taxon>
        <taxon>Spermatophyta</taxon>
        <taxon>Magnoliopsida</taxon>
        <taxon>eudicotyledons</taxon>
        <taxon>Gunneridae</taxon>
        <taxon>Pentapetalae</taxon>
        <taxon>rosids</taxon>
        <taxon>malvids</taxon>
        <taxon>Brassicales</taxon>
        <taxon>Brassicaceae</taxon>
        <taxon>Brassiceae</taxon>
        <taxon>Eruca</taxon>
    </lineage>
</organism>
<comment type="caution">
    <text evidence="3">The sequence shown here is derived from an EMBL/GenBank/DDBJ whole genome shotgun (WGS) entry which is preliminary data.</text>
</comment>
<dbReference type="PROSITE" id="PS51257">
    <property type="entry name" value="PROKAR_LIPOPROTEIN"/>
    <property type="match status" value="1"/>
</dbReference>
<protein>
    <submittedName>
        <fullName evidence="3">Uncharacterized protein</fullName>
    </submittedName>
</protein>
<reference evidence="3 4" key="1">
    <citation type="submission" date="2022-03" db="EMBL/GenBank/DDBJ databases">
        <authorList>
            <person name="Macdonald S."/>
            <person name="Ahmed S."/>
            <person name="Newling K."/>
        </authorList>
    </citation>
    <scope>NUCLEOTIDE SEQUENCE [LARGE SCALE GENOMIC DNA]</scope>
</reference>
<evidence type="ECO:0000313" key="4">
    <source>
        <dbReference type="Proteomes" id="UP001642260"/>
    </source>
</evidence>
<keyword evidence="4" id="KW-1185">Reference proteome</keyword>
<feature type="chain" id="PRO_5044891599" evidence="2">
    <location>
        <begin position="20"/>
        <end position="185"/>
    </location>
</feature>
<feature type="region of interest" description="Disordered" evidence="1">
    <location>
        <begin position="143"/>
        <end position="185"/>
    </location>
</feature>
<dbReference type="Proteomes" id="UP001642260">
    <property type="component" value="Unassembled WGS sequence"/>
</dbReference>
<gene>
    <name evidence="3" type="ORF">ERUC_LOCUS42361</name>
</gene>
<proteinExistence type="predicted"/>
<evidence type="ECO:0000256" key="2">
    <source>
        <dbReference type="SAM" id="SignalP"/>
    </source>
</evidence>
<sequence>MNCATKFLVMILFIGVACADVDARKLAKVSKELMDQKPFLLQPMPLTVPESGEIVSAAKGVENEVVTVSKGTKLEISIPKNVATNGIGSELVLTVRSSATRVISANDNAAEGPGGPRSGATGRTTVSTYGIVVADGPNPSAYSTSIAGRQADADAEAGPGSATGSGSSSGYAYTISGGSIGNGRS</sequence>
<feature type="signal peptide" evidence="2">
    <location>
        <begin position="1"/>
        <end position="19"/>
    </location>
</feature>
<feature type="compositionally biased region" description="Low complexity" evidence="1">
    <location>
        <begin position="160"/>
        <end position="177"/>
    </location>
</feature>
<keyword evidence="2" id="KW-0732">Signal</keyword>
<accession>A0ABC8M1R2</accession>
<dbReference type="EMBL" id="CAKOAT010860709">
    <property type="protein sequence ID" value="CAH8389878.1"/>
    <property type="molecule type" value="Genomic_DNA"/>
</dbReference>
<evidence type="ECO:0000313" key="3">
    <source>
        <dbReference type="EMBL" id="CAH8389878.1"/>
    </source>
</evidence>
<dbReference type="AlphaFoldDB" id="A0ABC8M1R2"/>